<dbReference type="SUPFAM" id="SSF48371">
    <property type="entry name" value="ARM repeat"/>
    <property type="match status" value="3"/>
</dbReference>
<dbReference type="OrthoDB" id="360653at2759"/>
<feature type="region of interest" description="Disordered" evidence="1">
    <location>
        <begin position="2447"/>
        <end position="2466"/>
    </location>
</feature>
<feature type="region of interest" description="Disordered" evidence="1">
    <location>
        <begin position="2670"/>
        <end position="2716"/>
    </location>
</feature>
<dbReference type="PANTHER" id="PTHR17695">
    <property type="entry name" value="SMALL SUBUNIT PROCESSOME COMPONENT 20 HOMOLOG"/>
    <property type="match status" value="1"/>
</dbReference>
<proteinExistence type="predicted"/>
<dbReference type="InterPro" id="IPR052575">
    <property type="entry name" value="SSU_processome_comp_20"/>
</dbReference>
<name>K2NTK7_TRYCR</name>
<feature type="compositionally biased region" description="Acidic residues" evidence="1">
    <location>
        <begin position="332"/>
        <end position="350"/>
    </location>
</feature>
<sequence length="3982" mass="444392">MNAWTLPGNGNLLCSYWQCGRGGGSGRFIHFFLCFYFHFFLRFVSSKAPALLLLLFCTMPPKKRGQNTRGRDKIFRNAVQHVHVGVGHSVLGDIVLRPVAGLVSRTGVKEDDNSACEECAFLMELNELMLSHSTTDFKRFRWEVLELCESKALFRLNHRRIAEKLLLCLMRRDKFAEGFEAFVRLTVAFARDMQEKFLAYFECFHQAINGGILNAKGQLMADTRRLQLIFAAQVAWCREMRPFWLLQGQRKLVERIIRLYVRQMHDKKEYIRRLSAEVLASVCRMVRDLVPLVVEEACLDVVQDFEVYCANSMAAERRAPSEANNDDGAKDGEEEEEEEEEEGEEDENYFDGDSTKALKSRPPVISSSLLQAYEQSGLVVLPVVDGLCFLAAEMFRGIRGSLSTNFENHYVLLAHVFGISWRTQFAGTYCSGRGMNEQEMFGFTEEEAQNFIHATRWTERFMDARDEKEMAGESQRGEMEEVEVVVMKELVQMIGGVVIGSALRMMVEETSTSSFAAGNGAGDEEKEKEEERQGVRASSLQMLRTVTVLLEFSLPHAHLLGSLLHAADYKLLRDPSATSTLRQTSETLLEKARLQIQTISKDMTNTKALKYDDWCRIMRTCGGILEMFTPLCVGPTALSSHAKTLQGLFSPLAQEILMTCLSVSGHHRHNSHSACDTSAGDWDDLRRLTKRMLFAFVQDVLQKNYTFFLRDERRLIEEEKDPSDKGHMVVTSYLSPFALFLLVPVLHSACVDANTALDCAHSKDKTLKDVTSVSVMREVTHAVMMARMMCDRTTHLVKSPLYSALTTNVSPSAFISLAASATFSEAANSSLINRDAFTASLQNFLHGVLVVFANAQEGTDEESKTDASKWADVVSAILPIVLTVVDAEKAMKRMPGKSIGTADSGKTPFMWLFRDALLRAIRGVKSIIVGNRSNNKNKDKKKKEKKEEQQQTLTPLTRLTAASYSLFAQASTLLVQLDTLTGELDSKNMQVECVGFLKDAVIVLAASFQNRHVKELNDEETGRLLHGMECLLLSLLRLFGVELERDAEATVASSKKARVKSSTGTGERTLLTATSRLHGALDMATQRALVETLLLEALASPVHSLRVVAIRLLRLLCHPSVAEAERTAGCCAIDTSFFDALLSAELFDPLSAAGNLDGVRQALAKLTFEVAAGTLRNPIQRVILAHAMVGLLHTRFAEAHPIALKMLADLVRMENTSAPVLKRHKGRDLGISGEGNHPSDGNTLSLPTEAASSSSSLGKKLEPLVWRGVICRYARAVVFGDIVRRADAEDFNDEEDEKDDDGDVAAGGGGGSAYARGRAIVWYRICLTDMQRHEKGELVSKEFATARSAFSTVALLQLANTDGELLSWRRHYLPSASPTHTHGAITARTTDRAVLAKTFLSGLSEMTRGAIGDERVSLVADLVLELSAVRRGEHPDGLRQLKMLDDRLVLAMNACYVTPVSSLNERFPADVRSRLVTQNELLQTMCVGLLSDSNTKLQRAAIDLLQRLKVLPFSSHHAQLISYCDTQKNLFHFLSTFHIETDIPEEDKADYIATAIAIVLPKLTAKVSKEKLKDQAILQRRVLAMVTHLSATGEFAQVLEGIVQRLIFERVISSGTMDSAAVRFPEMWAEWVENNSHCARRLERLVKQLLNTMQLLHALLQSVGKGFESFAGSCMYLSLNAYLVSCKQILQAPLGEDTMCETEKHWRIRKVLSSSTLNTLLPKLRRTSAGMVSSLFEQFPSEVMTALRKDLVEVSGGDVAQSLISRYVSMLHENSNGVISEFMSTQRAGDGHKTGVTPLLRLVRAWVESPFTMPLIGTFGDTVTAMFMQVFGCNAMNHTMKGSFTNAVTASSSVSTSLPLQQASTLSIYEGLRCVGIILASSDESFDIFGAPGSTTLQNAYIKPHVMTIFGSLYRLIVRGTSSSAFPQSFSGTGRLGATHKKRNSSSVMTFSVPMWKEMIATVTMLSEYVVVPGATEDDNPEDCVDAMLSRLLEMCIAFVAHPASAKDRQTCITAANMLEGLLPRMRHVGLVEHFEPLVRLFNVVTCPEARLALCRALSMVLSRLVCPVDFHLHADKVKRGSVAHMAQMAAVGRAVTCLNAFAEDNTELERYDFELRFHTFRSLRQFFAHNGNYGALPAKHQRTGEGLSSNFSSRTENQVRHEREYSGTADVTIPLDKAEAPVLCVEAFFALTANVMFFLRDPEGTIRVLAAQLLDAMILYASRQKDLATSYDTMILEHVIRREILPSLRRGITSRDVHIRHAHMQSFSALARYYPQSFSSFAALHSRNVERCFFANVGHVQHRCRVKALELLRQNVGRLLPRDLLRVFVPFLLVAVKDFAQGKRDLQNLTEGRAKGYCDAVLTTVATLAAALPWEGYYRVLSLFMQNARENASLRLPMLRGVVMMLDHFHFLNNDGADGNNNNTNNNNSGIKCVKKGQVGDADIARSATDASADAEDDDEEDEDEDEAAAALRAKRIKYRHAHVIHVMEDDILPQLYEFLGNDSRKAHPIDNELRGNVHTITSVRHEMRKADNAQQKTAILQLPVAIAITKIVKRFPPERFSLHVEHLLDEVILKLRTKSDKHRESARKILSAMLCETGPGKIAFVITKLRDHLVHGYQLHVLGYTVVTLLYNLYEPQHAISYRRKKHVMGAEGAAAAAAKGTTIEHAGAAFPQGDNDNDDDKEKVEQQSRAEARQKETTRENDEDADAEEEEEEELVRQLIPASNKFDWAYGVECLTSCLDNLMSIFLDDYLGEVGEQKEQVELMSTMVEVKRNRALQGFTLIASHCEARRVIEVFLEKITWLLTPPSTADTVDVSTLRGSARAAALLLQELKTKYSTVSKNAAADFVFVQKVRLLAVRFARALIKNATMEVESSFLTVRDLLRRHNEVREEKIKTFEAKDGTRRIRGNVHLTIQRAPTATRKDQLDSNFLVDPRPERVDVDFSAHTVLATQQRQKLRAYRGRYGKEVQQAAKNFYREDPATAVVLDTLDEFLLKYLLSVLKHVLGIGKERKYTTAAVRLDLLRAQRKKMKNMKEENSFQDDDDEEEDGDDDVPEELRERGGKEENEEEGEEEEGGDTSLLDPQPLDDERGDALDRFATAAQQENEAWDKNAGDTSEQSQTTTTTKKKKETCHVHEVEKRNKTRRPMADLTTSFTRQHQQLLESLFPVVLTTLQGEGSDAVVGNALDCMLALVSLRPPLHAVGALHTTLYDTVTAFFERGGAIKQRAMRVAAAVVAHQRFILTEEKATQLLQLCRTELVDRNEFLPMALSLFHAVLGKHIHVVEVYDLIGVVTELMMHTSAKRLLRQRCIAVLARFLTEYRITPEKFRSHMDLFCRNLDYPEVTGRIAILELLGVLVYRLPTALLRQEAPLLLIPLAVTLAVSEFYEARQKAGDVLQSLVKNAGVDVIVPTLSQWLAAGQKRPRKAMALQTWAVMIPAVAASYDMSVDEDASEFETCWSWSLQALLEAATFDQVATFGTKRKYEELTAEFKRKLELKSWTYVFFALRCLEGIATVAPVQVWQNMSVTPHLLPFLSGRLVLHSHPWIQSVALRLLRMYCHDGVERRCGYLRGIDWVAAGHLVVTSKKNHKKGKKGKSGVGGNVHSTQRASSPVVSHSQADKDDKDDGCIPYVVCFHESLDPPDTVYRALNVLDEMAAAMRTLLQFIALSDVPNEKYNAHRAMQQPSRTDAVNVALYISRAMFVVSMVLLKVAVFDAGSGMSYVQDIIAQHFTSLRHQLHSLVKPVIKHGGVANVMVRTTSLVQYFGGFLAALPTDVEADDTINRRKEEEDGGRNEPDGKVTFREASGATDLVTRAVCWLARNAVGLHFVRDTIIPTLSVAMRCGDRSEKLSALAIQASTMVREQLERHHAHFGGDFKETTTTTTTKIIKTKRKRLEKNKMRRDETNALGKETAETSTTDDVDGDALTVDDVLFTLTAAMTAVRTARKEKTTRRDTLQTLRKRGHSGGDDAAPLKARRRIEK</sequence>
<feature type="compositionally biased region" description="Basic and acidic residues" evidence="1">
    <location>
        <begin position="3946"/>
        <end position="3956"/>
    </location>
</feature>
<feature type="region of interest" description="Disordered" evidence="1">
    <location>
        <begin position="1224"/>
        <end position="1254"/>
    </location>
</feature>
<gene>
    <name evidence="3" type="ORF">MOQ_003845</name>
</gene>
<evidence type="ECO:0000313" key="4">
    <source>
        <dbReference type="Proteomes" id="UP000007350"/>
    </source>
</evidence>
<dbReference type="Gene3D" id="1.25.10.10">
    <property type="entry name" value="Leucine-rich Repeat Variant"/>
    <property type="match status" value="1"/>
</dbReference>
<evidence type="ECO:0000259" key="2">
    <source>
        <dbReference type="Pfam" id="PF20416"/>
    </source>
</evidence>
<feature type="region of interest" description="Disordered" evidence="1">
    <location>
        <begin position="318"/>
        <end position="357"/>
    </location>
</feature>
<dbReference type="GO" id="GO:0030686">
    <property type="term" value="C:90S preribosome"/>
    <property type="evidence" value="ECO:0007669"/>
    <property type="project" value="TreeGrafter"/>
</dbReference>
<comment type="caution">
    <text evidence="3">The sequence shown here is derived from an EMBL/GenBank/DDBJ whole genome shotgun (WGS) entry which is preliminary data.</text>
</comment>
<feature type="compositionally biased region" description="Acidic residues" evidence="1">
    <location>
        <begin position="3040"/>
        <end position="3056"/>
    </location>
</feature>
<feature type="compositionally biased region" description="Basic and acidic residues" evidence="1">
    <location>
        <begin position="2683"/>
        <end position="2703"/>
    </location>
</feature>
<feature type="region of interest" description="Disordered" evidence="1">
    <location>
        <begin position="3587"/>
        <end position="3623"/>
    </location>
</feature>
<feature type="region of interest" description="Disordered" evidence="1">
    <location>
        <begin position="514"/>
        <end position="536"/>
    </location>
</feature>
<dbReference type="GO" id="GO:0032040">
    <property type="term" value="C:small-subunit processome"/>
    <property type="evidence" value="ECO:0007669"/>
    <property type="project" value="TreeGrafter"/>
</dbReference>
<feature type="compositionally biased region" description="Basic and acidic residues" evidence="1">
    <location>
        <begin position="523"/>
        <end position="534"/>
    </location>
</feature>
<evidence type="ECO:0000256" key="1">
    <source>
        <dbReference type="SAM" id="MobiDB-lite"/>
    </source>
</evidence>
<feature type="region of interest" description="Disordered" evidence="1">
    <location>
        <begin position="3032"/>
        <end position="3092"/>
    </location>
</feature>
<feature type="compositionally biased region" description="Acidic residues" evidence="1">
    <location>
        <begin position="3067"/>
        <end position="3078"/>
    </location>
</feature>
<dbReference type="EMBL" id="AHKC01009917">
    <property type="protein sequence ID" value="EKF32307.1"/>
    <property type="molecule type" value="Genomic_DNA"/>
</dbReference>
<dbReference type="InterPro" id="IPR046523">
    <property type="entry name" value="UTP20_dom"/>
</dbReference>
<feature type="region of interest" description="Disordered" evidence="1">
    <location>
        <begin position="932"/>
        <end position="952"/>
    </location>
</feature>
<organism evidence="3 4">
    <name type="scientific">Trypanosoma cruzi marinkellei</name>
    <dbReference type="NCBI Taxonomy" id="85056"/>
    <lineage>
        <taxon>Eukaryota</taxon>
        <taxon>Discoba</taxon>
        <taxon>Euglenozoa</taxon>
        <taxon>Kinetoplastea</taxon>
        <taxon>Metakinetoplastina</taxon>
        <taxon>Trypanosomatida</taxon>
        <taxon>Trypanosomatidae</taxon>
        <taxon>Trypanosoma</taxon>
        <taxon>Schizotrypanum</taxon>
    </lineage>
</organism>
<feature type="compositionally biased region" description="Basic residues" evidence="1">
    <location>
        <begin position="3587"/>
        <end position="3597"/>
    </location>
</feature>
<feature type="region of interest" description="Disordered" evidence="1">
    <location>
        <begin position="3892"/>
        <end position="3919"/>
    </location>
</feature>
<feature type="compositionally biased region" description="Polar residues" evidence="1">
    <location>
        <begin position="3606"/>
        <end position="3618"/>
    </location>
</feature>
<feature type="compositionally biased region" description="Low complexity" evidence="1">
    <location>
        <begin position="1243"/>
        <end position="1254"/>
    </location>
</feature>
<dbReference type="InterPro" id="IPR016024">
    <property type="entry name" value="ARM-type_fold"/>
</dbReference>
<protein>
    <recommendedName>
        <fullName evidence="2">U3 small nucleolar RNA-associated protein 20 domain-containing protein</fullName>
    </recommendedName>
</protein>
<feature type="compositionally biased region" description="Low complexity" evidence="1">
    <location>
        <begin position="3117"/>
        <end position="3126"/>
    </location>
</feature>
<reference evidence="3 4" key="1">
    <citation type="journal article" date="2012" name="BMC Genomics">
        <title>Comparative genomic analysis of human infective Trypanosoma cruzi lineages with the bat-restricted subspecies T. cruzi marinkellei.</title>
        <authorList>
            <person name="Franzen O."/>
            <person name="Talavera-Lopez C."/>
            <person name="Ochaya S."/>
            <person name="Butler C.E."/>
            <person name="Messenger L.A."/>
            <person name="Lewis M.D."/>
            <person name="Llewellyn M.S."/>
            <person name="Marinkelle C.J."/>
            <person name="Tyler K.M."/>
            <person name="Miles M.A."/>
            <person name="Andersson B."/>
        </authorList>
    </citation>
    <scope>NUCLEOTIDE SEQUENCE [LARGE SCALE GENOMIC DNA]</scope>
    <source>
        <strain evidence="3 4">B7</strain>
    </source>
</reference>
<feature type="region of interest" description="Disordered" evidence="1">
    <location>
        <begin position="3945"/>
        <end position="3982"/>
    </location>
</feature>
<feature type="region of interest" description="Disordered" evidence="1">
    <location>
        <begin position="3104"/>
        <end position="3142"/>
    </location>
</feature>
<keyword evidence="4" id="KW-1185">Reference proteome</keyword>
<evidence type="ECO:0000313" key="3">
    <source>
        <dbReference type="EMBL" id="EKF32307.1"/>
    </source>
</evidence>
<dbReference type="PANTHER" id="PTHR17695:SF11">
    <property type="entry name" value="SMALL SUBUNIT PROCESSOME COMPONENT 20 HOMOLOG"/>
    <property type="match status" value="1"/>
</dbReference>
<dbReference type="Pfam" id="PF20416">
    <property type="entry name" value="UTP20"/>
    <property type="match status" value="2"/>
</dbReference>
<feature type="compositionally biased region" description="Acidic residues" evidence="1">
    <location>
        <begin position="2704"/>
        <end position="2716"/>
    </location>
</feature>
<feature type="compositionally biased region" description="Acidic residues" evidence="1">
    <location>
        <begin position="2454"/>
        <end position="2466"/>
    </location>
</feature>
<feature type="compositionally biased region" description="Basic and acidic residues" evidence="1">
    <location>
        <begin position="3133"/>
        <end position="3142"/>
    </location>
</feature>
<feature type="compositionally biased region" description="Basic and acidic residues" evidence="1">
    <location>
        <begin position="3057"/>
        <end position="3066"/>
    </location>
</feature>
<feature type="domain" description="U3 small nucleolar RNA-associated protein 20" evidence="2">
    <location>
        <begin position="2536"/>
        <end position="2637"/>
    </location>
</feature>
<accession>K2NTK7</accession>
<dbReference type="Proteomes" id="UP000007350">
    <property type="component" value="Unassembled WGS sequence"/>
</dbReference>
<dbReference type="InterPro" id="IPR011989">
    <property type="entry name" value="ARM-like"/>
</dbReference>
<feature type="domain" description="U3 small nucleolar RNA-associated protein 20" evidence="2">
    <location>
        <begin position="2736"/>
        <end position="2807"/>
    </location>
</feature>